<comment type="catalytic activity">
    <reaction evidence="8">
        <text>arsenic triglutathione + 3 [thioredoxin]-dithiol + 3 S-adenosyl-L-methionine = trimethylarsine + 3 [thioredoxin]-disulfide + 3 glutathione + 3 S-adenosyl-L-homocysteine + 3 H(+)</text>
        <dbReference type="Rhea" id="RHEA:69432"/>
        <dbReference type="Rhea" id="RHEA-COMP:10698"/>
        <dbReference type="Rhea" id="RHEA-COMP:10700"/>
        <dbReference type="ChEBI" id="CHEBI:15378"/>
        <dbReference type="ChEBI" id="CHEBI:27130"/>
        <dbReference type="ChEBI" id="CHEBI:29950"/>
        <dbReference type="ChEBI" id="CHEBI:50058"/>
        <dbReference type="ChEBI" id="CHEBI:57856"/>
        <dbReference type="ChEBI" id="CHEBI:57925"/>
        <dbReference type="ChEBI" id="CHEBI:59789"/>
        <dbReference type="ChEBI" id="CHEBI:183640"/>
        <dbReference type="EC" id="2.1.1.137"/>
    </reaction>
</comment>
<keyword evidence="9" id="KW-0175">Coiled coil</keyword>
<evidence type="ECO:0000256" key="3">
    <source>
        <dbReference type="ARBA" id="ARBA00034487"/>
    </source>
</evidence>
<feature type="compositionally biased region" description="Low complexity" evidence="10">
    <location>
        <begin position="99"/>
        <end position="110"/>
    </location>
</feature>
<evidence type="ECO:0000256" key="5">
    <source>
        <dbReference type="ARBA" id="ARBA00034545"/>
    </source>
</evidence>
<evidence type="ECO:0000256" key="6">
    <source>
        <dbReference type="ARBA" id="ARBA00047941"/>
    </source>
</evidence>
<sequence length="520" mass="56058">MEECTRRAANNTSGLRVMKWSSTPADRASRVRDNQRRHRAKVRSHVARLEGELEKSQMKLREAVAEIERLNAEIDRTSASATATSGDVYAKKATDARVSSLSPNPASLPSGATSKRVPHANTIHQARDSKLPHDAGEERHEAPAEHYTQSSSGTTEDAMYRDVLRMGSAYAYETWNEDGCCALEAAGANESTTRCREAYSMVAEQNYAGLQASVIHDRLRPGFRGPAGIGSGCDWCRYFDESIIKDLRFGKLFYQENCDRYSAAAHASNEAGDVIARAFGYSENDLASIPHGASLGLSCGNPVAVAGLQQLLVQGETVVDLGCGAGVDVFLAADKVGPAGKAIGVDMNRDMLAKANKLLGDTSKANMQFVESRITNIALESSTADCLISNCVLNLVPPADKQAAFNEMFRLLKPGGRLALSDMLAKKPFPEEMRRNMALYVGCVAGASLVSEYEQFLRNAGFEDVLITGAGGDLNAYSADDGDSCCRGHPGTDFAGDLNEWAGSFKIYAVKPRRIEATEG</sequence>
<feature type="coiled-coil region" evidence="9">
    <location>
        <begin position="46"/>
        <end position="80"/>
    </location>
</feature>
<dbReference type="GO" id="GO:0030791">
    <property type="term" value="F:arsenite methyltransferase activity"/>
    <property type="evidence" value="ECO:0007669"/>
    <property type="project" value="UniProtKB-EC"/>
</dbReference>
<dbReference type="Gene3D" id="3.40.50.150">
    <property type="entry name" value="Vaccinia Virus protein VP39"/>
    <property type="match status" value="1"/>
</dbReference>
<organism evidence="12 13">
    <name type="scientific">Metarhizium rileyi (strain RCEF 4871)</name>
    <name type="common">Nomuraea rileyi</name>
    <dbReference type="NCBI Taxonomy" id="1649241"/>
    <lineage>
        <taxon>Eukaryota</taxon>
        <taxon>Fungi</taxon>
        <taxon>Dikarya</taxon>
        <taxon>Ascomycota</taxon>
        <taxon>Pezizomycotina</taxon>
        <taxon>Sordariomycetes</taxon>
        <taxon>Hypocreomycetidae</taxon>
        <taxon>Hypocreales</taxon>
        <taxon>Clavicipitaceae</taxon>
        <taxon>Metarhizium</taxon>
    </lineage>
</organism>
<comment type="catalytic activity">
    <reaction evidence="6">
        <text>arsenic triglutathione + [thioredoxin]-dithiol + S-adenosyl-L-methionine + 2 H2O = methylarsonous acid + [thioredoxin]-disulfide + 3 glutathione + S-adenosyl-L-homocysteine + H(+)</text>
        <dbReference type="Rhea" id="RHEA:69460"/>
        <dbReference type="Rhea" id="RHEA-COMP:10698"/>
        <dbReference type="Rhea" id="RHEA-COMP:10700"/>
        <dbReference type="ChEBI" id="CHEBI:15377"/>
        <dbReference type="ChEBI" id="CHEBI:15378"/>
        <dbReference type="ChEBI" id="CHEBI:17826"/>
        <dbReference type="ChEBI" id="CHEBI:29950"/>
        <dbReference type="ChEBI" id="CHEBI:50058"/>
        <dbReference type="ChEBI" id="CHEBI:57856"/>
        <dbReference type="ChEBI" id="CHEBI:57925"/>
        <dbReference type="ChEBI" id="CHEBI:59789"/>
        <dbReference type="ChEBI" id="CHEBI:183640"/>
        <dbReference type="EC" id="2.1.1.137"/>
    </reaction>
</comment>
<dbReference type="EMBL" id="SBHS01000019">
    <property type="protein sequence ID" value="TWU73349.1"/>
    <property type="molecule type" value="Genomic_DNA"/>
</dbReference>
<evidence type="ECO:0000256" key="1">
    <source>
        <dbReference type="ARBA" id="ARBA00022679"/>
    </source>
</evidence>
<proteinExistence type="inferred from homology"/>
<dbReference type="CDD" id="cd14688">
    <property type="entry name" value="bZIP_YAP"/>
    <property type="match status" value="1"/>
</dbReference>
<accession>A0A5C6G7Q1</accession>
<comment type="similarity">
    <text evidence="3">Belongs to the methyltransferase superfamily. Arsenite methyltransferase family.</text>
</comment>
<feature type="compositionally biased region" description="Basic and acidic residues" evidence="10">
    <location>
        <begin position="125"/>
        <end position="144"/>
    </location>
</feature>
<protein>
    <recommendedName>
        <fullName evidence="5">Arsenite methyltransferase</fullName>
        <ecNumber evidence="4">2.1.1.137</ecNumber>
    </recommendedName>
</protein>
<dbReference type="PANTHER" id="PTHR43675">
    <property type="entry name" value="ARSENITE METHYLTRANSFERASE"/>
    <property type="match status" value="1"/>
</dbReference>
<keyword evidence="1" id="KW-0808">Transferase</keyword>
<evidence type="ECO:0000256" key="8">
    <source>
        <dbReference type="ARBA" id="ARBA00048428"/>
    </source>
</evidence>
<dbReference type="Proteomes" id="UP000317257">
    <property type="component" value="Unassembled WGS sequence"/>
</dbReference>
<dbReference type="InterPro" id="IPR029063">
    <property type="entry name" value="SAM-dependent_MTases_sf"/>
</dbReference>
<dbReference type="CDD" id="cd02440">
    <property type="entry name" value="AdoMet_MTases"/>
    <property type="match status" value="1"/>
</dbReference>
<evidence type="ECO:0000256" key="9">
    <source>
        <dbReference type="SAM" id="Coils"/>
    </source>
</evidence>
<dbReference type="InterPro" id="IPR025714">
    <property type="entry name" value="Methyltranfer_dom"/>
</dbReference>
<evidence type="ECO:0000256" key="7">
    <source>
        <dbReference type="ARBA" id="ARBA00047943"/>
    </source>
</evidence>
<comment type="caution">
    <text evidence="12">The sequence shown here is derived from an EMBL/GenBank/DDBJ whole genome shotgun (WGS) entry which is preliminary data.</text>
</comment>
<feature type="region of interest" description="Disordered" evidence="10">
    <location>
        <begin position="23"/>
        <end position="45"/>
    </location>
</feature>
<feature type="domain" description="Methyltransferase" evidence="11">
    <location>
        <begin position="314"/>
        <end position="461"/>
    </location>
</feature>
<evidence type="ECO:0000259" key="11">
    <source>
        <dbReference type="Pfam" id="PF13847"/>
    </source>
</evidence>
<reference evidence="13" key="1">
    <citation type="submission" date="2018-12" db="EMBL/GenBank/DDBJ databases">
        <title>The complete genome of Metarhizium rileyi, a key fungal pathogen of Lepidoptera.</title>
        <authorList>
            <person name="Binneck E."/>
            <person name="Lastra C.C.L."/>
            <person name="Sosa-Gomez D.R."/>
        </authorList>
    </citation>
    <scope>NUCLEOTIDE SEQUENCE [LARGE SCALE GENOMIC DNA]</scope>
    <source>
        <strain evidence="13">Cep018-CH2</strain>
    </source>
</reference>
<evidence type="ECO:0000256" key="2">
    <source>
        <dbReference type="ARBA" id="ARBA00022691"/>
    </source>
</evidence>
<dbReference type="InterPro" id="IPR026669">
    <property type="entry name" value="Arsenite_MeTrfase-like"/>
</dbReference>
<evidence type="ECO:0000256" key="10">
    <source>
        <dbReference type="SAM" id="MobiDB-lite"/>
    </source>
</evidence>
<evidence type="ECO:0000313" key="12">
    <source>
        <dbReference type="EMBL" id="TWU73349.1"/>
    </source>
</evidence>
<evidence type="ECO:0000313" key="13">
    <source>
        <dbReference type="Proteomes" id="UP000317257"/>
    </source>
</evidence>
<dbReference type="Pfam" id="PF13847">
    <property type="entry name" value="Methyltransf_31"/>
    <property type="match status" value="1"/>
</dbReference>
<keyword evidence="2" id="KW-0949">S-adenosyl-L-methionine</keyword>
<name>A0A5C6G7Q1_METRR</name>
<evidence type="ECO:0000256" key="4">
    <source>
        <dbReference type="ARBA" id="ARBA00034521"/>
    </source>
</evidence>
<comment type="catalytic activity">
    <reaction evidence="7">
        <text>arsenic triglutathione + 2 [thioredoxin]-dithiol + 2 S-adenosyl-L-methionine + H2O = dimethylarsinous acid + 2 [thioredoxin]-disulfide + 3 glutathione + 2 S-adenosyl-L-homocysteine + 2 H(+)</text>
        <dbReference type="Rhea" id="RHEA:69464"/>
        <dbReference type="Rhea" id="RHEA-COMP:10698"/>
        <dbReference type="Rhea" id="RHEA-COMP:10700"/>
        <dbReference type="ChEBI" id="CHEBI:15377"/>
        <dbReference type="ChEBI" id="CHEBI:15378"/>
        <dbReference type="ChEBI" id="CHEBI:23808"/>
        <dbReference type="ChEBI" id="CHEBI:29950"/>
        <dbReference type="ChEBI" id="CHEBI:50058"/>
        <dbReference type="ChEBI" id="CHEBI:57856"/>
        <dbReference type="ChEBI" id="CHEBI:57925"/>
        <dbReference type="ChEBI" id="CHEBI:59789"/>
        <dbReference type="ChEBI" id="CHEBI:183640"/>
        <dbReference type="EC" id="2.1.1.137"/>
    </reaction>
</comment>
<dbReference type="AlphaFoldDB" id="A0A5C6G7Q1"/>
<dbReference type="SUPFAM" id="SSF53335">
    <property type="entry name" value="S-adenosyl-L-methionine-dependent methyltransferases"/>
    <property type="match status" value="1"/>
</dbReference>
<dbReference type="PANTHER" id="PTHR43675:SF8">
    <property type="entry name" value="ARSENITE METHYLTRANSFERASE"/>
    <property type="match status" value="1"/>
</dbReference>
<dbReference type="EC" id="2.1.1.137" evidence="4"/>
<gene>
    <name evidence="12" type="ORF">ED733_005095</name>
</gene>
<feature type="region of interest" description="Disordered" evidence="10">
    <location>
        <begin position="95"/>
        <end position="153"/>
    </location>
</feature>
<feature type="compositionally biased region" description="Basic residues" evidence="10">
    <location>
        <begin position="35"/>
        <end position="45"/>
    </location>
</feature>